<dbReference type="EMBL" id="ML001445">
    <property type="protein sequence ID" value="RKO83268.1"/>
    <property type="molecule type" value="Genomic_DNA"/>
</dbReference>
<sequence>MATWRKDCLPVLEPPADVRKVMNAVIVESAREATVDLGLVKRRQSTLRLTWSWMNLKVQGIVVLAVVTRVPRVVGELFEGSTSSVPQLPSAVMIQSQDASPDPERRYRSRPGDMEQVMIQSHGTGLHPEPRILGTNRLHQPLGSPTGFTPASTYASEFRQLAFDVPWGDAALKDQFRFGLRGDVKDLLLTMPDPATLPEAITQALQPTQSYHPAAIKDDPMHIDTMNFKRLTEGEKQRHH</sequence>
<accession>A0A4P9VY94</accession>
<reference evidence="2" key="1">
    <citation type="journal article" date="2018" name="Nat. Microbiol.">
        <title>Leveraging single-cell genomics to expand the fungal tree of life.</title>
        <authorList>
            <person name="Ahrendt S.R."/>
            <person name="Quandt C.A."/>
            <person name="Ciobanu D."/>
            <person name="Clum A."/>
            <person name="Salamov A."/>
            <person name="Andreopoulos B."/>
            <person name="Cheng J.F."/>
            <person name="Woyke T."/>
            <person name="Pelin A."/>
            <person name="Henrissat B."/>
            <person name="Reynolds N.K."/>
            <person name="Benny G.L."/>
            <person name="Smith M.E."/>
            <person name="James T.Y."/>
            <person name="Grigoriev I.V."/>
        </authorList>
    </citation>
    <scope>NUCLEOTIDE SEQUENCE [LARGE SCALE GENOMIC DNA]</scope>
</reference>
<proteinExistence type="predicted"/>
<evidence type="ECO:0000313" key="2">
    <source>
        <dbReference type="Proteomes" id="UP000269721"/>
    </source>
</evidence>
<keyword evidence="2" id="KW-1185">Reference proteome</keyword>
<dbReference type="Proteomes" id="UP000269721">
    <property type="component" value="Unassembled WGS sequence"/>
</dbReference>
<evidence type="ECO:0000313" key="1">
    <source>
        <dbReference type="EMBL" id="RKO83268.1"/>
    </source>
</evidence>
<protein>
    <submittedName>
        <fullName evidence="1">Uncharacterized protein</fullName>
    </submittedName>
</protein>
<organism evidence="1 2">
    <name type="scientific">Blyttiomyces helicus</name>
    <dbReference type="NCBI Taxonomy" id="388810"/>
    <lineage>
        <taxon>Eukaryota</taxon>
        <taxon>Fungi</taxon>
        <taxon>Fungi incertae sedis</taxon>
        <taxon>Chytridiomycota</taxon>
        <taxon>Chytridiomycota incertae sedis</taxon>
        <taxon>Chytridiomycetes</taxon>
        <taxon>Chytridiomycetes incertae sedis</taxon>
        <taxon>Blyttiomyces</taxon>
    </lineage>
</organism>
<dbReference type="AlphaFoldDB" id="A0A4P9VY94"/>
<name>A0A4P9VY94_9FUNG</name>
<gene>
    <name evidence="1" type="ORF">BDK51DRAFT_39730</name>
</gene>
<dbReference type="OrthoDB" id="2444220at2759"/>